<sequence>MAFSLSKIFGSKTSETKDSIEAIIKDVENQPYGVSKNNVLYAGLNELGGYFFFQTVIVGQLHIKCKSGATLTFVGDNFELKLDSDMPEFESENSSIKGRSITKIDFQVEENDIKTLENTTLNAVEIKLKKHHLVFEKAVVINQEEEEE</sequence>
<reference evidence="1 2" key="1">
    <citation type="submission" date="2019-12" db="EMBL/GenBank/DDBJ databases">
        <authorList>
            <person name="Li J."/>
        </authorList>
    </citation>
    <scope>NUCLEOTIDE SEQUENCE [LARGE SCALE GENOMIC DNA]</scope>
    <source>
        <strain evidence="1 2">HL2-2</strain>
    </source>
</reference>
<dbReference type="RefSeq" id="WP_157362400.1">
    <property type="nucleotide sequence ID" value="NZ_WOWS01000001.1"/>
</dbReference>
<gene>
    <name evidence="1" type="ORF">GN138_04165</name>
</gene>
<dbReference type="EMBL" id="WOWS01000001">
    <property type="protein sequence ID" value="MUU77629.1"/>
    <property type="molecule type" value="Genomic_DNA"/>
</dbReference>
<comment type="caution">
    <text evidence="1">The sequence shown here is derived from an EMBL/GenBank/DDBJ whole genome shotgun (WGS) entry which is preliminary data.</text>
</comment>
<evidence type="ECO:0000313" key="1">
    <source>
        <dbReference type="EMBL" id="MUU77629.1"/>
    </source>
</evidence>
<accession>A0A6L6U6M2</accession>
<dbReference type="AlphaFoldDB" id="A0A6L6U6M2"/>
<keyword evidence="2" id="KW-1185">Reference proteome</keyword>
<dbReference type="Proteomes" id="UP000478208">
    <property type="component" value="Unassembled WGS sequence"/>
</dbReference>
<organism evidence="1 2">
    <name type="scientific">Winogradskyella endarachnes</name>
    <dbReference type="NCBI Taxonomy" id="2681965"/>
    <lineage>
        <taxon>Bacteria</taxon>
        <taxon>Pseudomonadati</taxon>
        <taxon>Bacteroidota</taxon>
        <taxon>Flavobacteriia</taxon>
        <taxon>Flavobacteriales</taxon>
        <taxon>Flavobacteriaceae</taxon>
        <taxon>Winogradskyella</taxon>
    </lineage>
</organism>
<protein>
    <submittedName>
        <fullName evidence="1">Uncharacterized protein</fullName>
    </submittedName>
</protein>
<proteinExistence type="predicted"/>
<name>A0A6L6U6M2_9FLAO</name>
<evidence type="ECO:0000313" key="2">
    <source>
        <dbReference type="Proteomes" id="UP000478208"/>
    </source>
</evidence>